<proteinExistence type="predicted"/>
<keyword evidence="3" id="KW-1185">Reference proteome</keyword>
<dbReference type="AlphaFoldDB" id="A0A1R2D3X1"/>
<feature type="transmembrane region" description="Helical" evidence="1">
    <location>
        <begin position="86"/>
        <end position="104"/>
    </location>
</feature>
<reference evidence="2 3" key="1">
    <citation type="submission" date="2016-11" db="EMBL/GenBank/DDBJ databases">
        <title>The macronuclear genome of Stentor coeruleus: a giant cell with tiny introns.</title>
        <authorList>
            <person name="Slabodnick M."/>
            <person name="Ruby J.G."/>
            <person name="Reiff S.B."/>
            <person name="Swart E.C."/>
            <person name="Gosai S."/>
            <person name="Prabakaran S."/>
            <person name="Witkowska E."/>
            <person name="Larue G.E."/>
            <person name="Fisher S."/>
            <person name="Freeman R.M."/>
            <person name="Gunawardena J."/>
            <person name="Chu W."/>
            <person name="Stover N.A."/>
            <person name="Gregory B.D."/>
            <person name="Nowacki M."/>
            <person name="Derisi J."/>
            <person name="Roy S.W."/>
            <person name="Marshall W.F."/>
            <person name="Sood P."/>
        </authorList>
    </citation>
    <scope>NUCLEOTIDE SEQUENCE [LARGE SCALE GENOMIC DNA]</scope>
    <source>
        <strain evidence="2">WM001</strain>
    </source>
</reference>
<keyword evidence="1" id="KW-1133">Transmembrane helix</keyword>
<feature type="transmembrane region" description="Helical" evidence="1">
    <location>
        <begin position="45"/>
        <end position="66"/>
    </location>
</feature>
<evidence type="ECO:0000313" key="2">
    <source>
        <dbReference type="EMBL" id="OMJ95943.1"/>
    </source>
</evidence>
<name>A0A1R2D3X1_9CILI</name>
<dbReference type="EMBL" id="MPUH01000005">
    <property type="protein sequence ID" value="OMJ95943.1"/>
    <property type="molecule type" value="Genomic_DNA"/>
</dbReference>
<sequence>MVLPRIQEAEPWLEDDEENLHKYLELHQTSQDKLRVKSLTKPMNIAGTMTTIAKASAYSYLIFTIISRSPIARMIISSMKHFIGKYHSLSSIILIVLVTLLTHIKLNQIS</sequence>
<evidence type="ECO:0000256" key="1">
    <source>
        <dbReference type="SAM" id="Phobius"/>
    </source>
</evidence>
<organism evidence="2 3">
    <name type="scientific">Stentor coeruleus</name>
    <dbReference type="NCBI Taxonomy" id="5963"/>
    <lineage>
        <taxon>Eukaryota</taxon>
        <taxon>Sar</taxon>
        <taxon>Alveolata</taxon>
        <taxon>Ciliophora</taxon>
        <taxon>Postciliodesmatophora</taxon>
        <taxon>Heterotrichea</taxon>
        <taxon>Heterotrichida</taxon>
        <taxon>Stentoridae</taxon>
        <taxon>Stentor</taxon>
    </lineage>
</organism>
<comment type="caution">
    <text evidence="2">The sequence shown here is derived from an EMBL/GenBank/DDBJ whole genome shotgun (WGS) entry which is preliminary data.</text>
</comment>
<evidence type="ECO:0000313" key="3">
    <source>
        <dbReference type="Proteomes" id="UP000187209"/>
    </source>
</evidence>
<dbReference type="Proteomes" id="UP000187209">
    <property type="component" value="Unassembled WGS sequence"/>
</dbReference>
<protein>
    <submittedName>
        <fullName evidence="2">Uncharacterized protein</fullName>
    </submittedName>
</protein>
<accession>A0A1R2D3X1</accession>
<keyword evidence="1" id="KW-0812">Transmembrane</keyword>
<keyword evidence="1" id="KW-0472">Membrane</keyword>
<gene>
    <name evidence="2" type="ORF">SteCoe_495</name>
</gene>